<comment type="caution">
    <text evidence="2">The sequence shown here is derived from an EMBL/GenBank/DDBJ whole genome shotgun (WGS) entry which is preliminary data.</text>
</comment>
<keyword evidence="3" id="KW-1185">Reference proteome</keyword>
<feature type="transmembrane region" description="Helical" evidence="1">
    <location>
        <begin position="16"/>
        <end position="37"/>
    </location>
</feature>
<accession>A0A3M7RJF9</accession>
<dbReference type="Proteomes" id="UP000276133">
    <property type="component" value="Unassembled WGS sequence"/>
</dbReference>
<reference evidence="2 3" key="1">
    <citation type="journal article" date="2018" name="Sci. Rep.">
        <title>Genomic signatures of local adaptation to the degree of environmental predictability in rotifers.</title>
        <authorList>
            <person name="Franch-Gras L."/>
            <person name="Hahn C."/>
            <person name="Garcia-Roger E.M."/>
            <person name="Carmona M.J."/>
            <person name="Serra M."/>
            <person name="Gomez A."/>
        </authorList>
    </citation>
    <scope>NUCLEOTIDE SEQUENCE [LARGE SCALE GENOMIC DNA]</scope>
    <source>
        <strain evidence="2">HYR1</strain>
    </source>
</reference>
<evidence type="ECO:0000256" key="1">
    <source>
        <dbReference type="SAM" id="Phobius"/>
    </source>
</evidence>
<keyword evidence="1" id="KW-1133">Transmembrane helix</keyword>
<evidence type="ECO:0000313" key="3">
    <source>
        <dbReference type="Proteomes" id="UP000276133"/>
    </source>
</evidence>
<sequence>MFCQVQAFAQENKQTLLYFIGSVDKICTVLKLFLLVIENLLHGFAFGKKIEISAFYILKILIAFLELSVDKNLTLISFH</sequence>
<dbReference type="AlphaFoldDB" id="A0A3M7RJF9"/>
<keyword evidence="1" id="KW-0472">Membrane</keyword>
<proteinExistence type="predicted"/>
<keyword evidence="1" id="KW-0812">Transmembrane</keyword>
<dbReference type="EMBL" id="REGN01003267">
    <property type="protein sequence ID" value="RNA23530.1"/>
    <property type="molecule type" value="Genomic_DNA"/>
</dbReference>
<protein>
    <submittedName>
        <fullName evidence="2">Uncharacterized protein</fullName>
    </submittedName>
</protein>
<feature type="transmembrane region" description="Helical" evidence="1">
    <location>
        <begin position="49"/>
        <end position="69"/>
    </location>
</feature>
<name>A0A3M7RJF9_BRAPC</name>
<gene>
    <name evidence="2" type="ORF">BpHYR1_000259</name>
</gene>
<organism evidence="2 3">
    <name type="scientific">Brachionus plicatilis</name>
    <name type="common">Marine rotifer</name>
    <name type="synonym">Brachionus muelleri</name>
    <dbReference type="NCBI Taxonomy" id="10195"/>
    <lineage>
        <taxon>Eukaryota</taxon>
        <taxon>Metazoa</taxon>
        <taxon>Spiralia</taxon>
        <taxon>Gnathifera</taxon>
        <taxon>Rotifera</taxon>
        <taxon>Eurotatoria</taxon>
        <taxon>Monogononta</taxon>
        <taxon>Pseudotrocha</taxon>
        <taxon>Ploima</taxon>
        <taxon>Brachionidae</taxon>
        <taxon>Brachionus</taxon>
    </lineage>
</organism>
<evidence type="ECO:0000313" key="2">
    <source>
        <dbReference type="EMBL" id="RNA23530.1"/>
    </source>
</evidence>